<dbReference type="GO" id="GO:0032993">
    <property type="term" value="C:protein-DNA complex"/>
    <property type="evidence" value="ECO:0007669"/>
    <property type="project" value="TreeGrafter"/>
</dbReference>
<keyword evidence="3" id="KW-0238">DNA-binding</keyword>
<keyword evidence="5" id="KW-0804">Transcription</keyword>
<dbReference type="Gene3D" id="3.40.190.10">
    <property type="entry name" value="Periplasmic binding protein-like II"/>
    <property type="match status" value="2"/>
</dbReference>
<dbReference type="CDD" id="cd05466">
    <property type="entry name" value="PBP2_LTTR_substrate"/>
    <property type="match status" value="1"/>
</dbReference>
<dbReference type="InterPro" id="IPR005119">
    <property type="entry name" value="LysR_subst-bd"/>
</dbReference>
<proteinExistence type="inferred from homology"/>
<dbReference type="GO" id="GO:0003677">
    <property type="term" value="F:DNA binding"/>
    <property type="evidence" value="ECO:0007669"/>
    <property type="project" value="UniProtKB-KW"/>
</dbReference>
<name>A0A6G9YCW8_9NOCA</name>
<dbReference type="GO" id="GO:0003700">
    <property type="term" value="F:DNA-binding transcription factor activity"/>
    <property type="evidence" value="ECO:0007669"/>
    <property type="project" value="TreeGrafter"/>
</dbReference>
<keyword evidence="8" id="KW-1185">Reference proteome</keyword>
<evidence type="ECO:0000259" key="6">
    <source>
        <dbReference type="Pfam" id="PF03466"/>
    </source>
</evidence>
<dbReference type="PANTHER" id="PTHR30346">
    <property type="entry name" value="TRANSCRIPTIONAL DUAL REGULATOR HCAR-RELATED"/>
    <property type="match status" value="1"/>
</dbReference>
<evidence type="ECO:0000256" key="2">
    <source>
        <dbReference type="ARBA" id="ARBA00023015"/>
    </source>
</evidence>
<gene>
    <name evidence="7" type="ORF">F5544_15665</name>
</gene>
<evidence type="ECO:0000256" key="1">
    <source>
        <dbReference type="ARBA" id="ARBA00009437"/>
    </source>
</evidence>
<dbReference type="KEGG" id="nah:F5544_15665"/>
<sequence>MGEAAHCRLRCPALPSRAAPDPATDIARLAIPEVVDGALRRKLAAAATDAGVDIDVSQMTSADMSHQLTDGKIDLALSYSDAADQPQLTAVTVATQRLGIVTDVNNFPGRSTLTLADLRDYLYIRGPAHWEFPQVRAAIETLRRAGVRDKPGRRFNGITSILVGLRQTRGITLCPISADLLNVGDPPEFVIIPIEDLVVDLEVFLLWRTDNSHGESVARRLLRNMNSIENRPDDRTFRT</sequence>
<dbReference type="AlphaFoldDB" id="A0A6G9YCW8"/>
<protein>
    <recommendedName>
        <fullName evidence="6">LysR substrate-binding domain-containing protein</fullName>
    </recommendedName>
</protein>
<dbReference type="Proteomes" id="UP000503540">
    <property type="component" value="Chromosome"/>
</dbReference>
<feature type="domain" description="LysR substrate-binding" evidence="6">
    <location>
        <begin position="50"/>
        <end position="217"/>
    </location>
</feature>
<dbReference type="EMBL" id="CP046172">
    <property type="protein sequence ID" value="QIS11014.1"/>
    <property type="molecule type" value="Genomic_DNA"/>
</dbReference>
<evidence type="ECO:0000313" key="7">
    <source>
        <dbReference type="EMBL" id="QIS11014.1"/>
    </source>
</evidence>
<keyword evidence="4" id="KW-0010">Activator</keyword>
<dbReference type="RefSeq" id="WP_238847265.1">
    <property type="nucleotide sequence ID" value="NZ_CP046172.1"/>
</dbReference>
<comment type="similarity">
    <text evidence="1">Belongs to the LysR transcriptional regulatory family.</text>
</comment>
<evidence type="ECO:0000256" key="4">
    <source>
        <dbReference type="ARBA" id="ARBA00023159"/>
    </source>
</evidence>
<dbReference type="Pfam" id="PF03466">
    <property type="entry name" value="LysR_substrate"/>
    <property type="match status" value="1"/>
</dbReference>
<evidence type="ECO:0000256" key="5">
    <source>
        <dbReference type="ARBA" id="ARBA00023163"/>
    </source>
</evidence>
<evidence type="ECO:0000313" key="8">
    <source>
        <dbReference type="Proteomes" id="UP000503540"/>
    </source>
</evidence>
<dbReference type="PANTHER" id="PTHR30346:SF28">
    <property type="entry name" value="HTH-TYPE TRANSCRIPTIONAL REGULATOR CYNR"/>
    <property type="match status" value="1"/>
</dbReference>
<keyword evidence="2" id="KW-0805">Transcription regulation</keyword>
<accession>A0A6G9YCW8</accession>
<reference evidence="7 8" key="1">
    <citation type="journal article" date="2019" name="ACS Chem. Biol.">
        <title>Identification and Mobilization of a Cryptic Antibiotic Biosynthesis Gene Locus from a Human-Pathogenic Nocardia Isolate.</title>
        <authorList>
            <person name="Herisse M."/>
            <person name="Ishida K."/>
            <person name="Porter J.L."/>
            <person name="Howden B."/>
            <person name="Hertweck C."/>
            <person name="Stinear T.P."/>
            <person name="Pidot S.J."/>
        </authorList>
    </citation>
    <scope>NUCLEOTIDE SEQUENCE [LARGE SCALE GENOMIC DNA]</scope>
    <source>
        <strain evidence="7 8">AUSMDU00012717</strain>
    </source>
</reference>
<dbReference type="SUPFAM" id="SSF53850">
    <property type="entry name" value="Periplasmic binding protein-like II"/>
    <property type="match status" value="1"/>
</dbReference>
<evidence type="ECO:0000256" key="3">
    <source>
        <dbReference type="ARBA" id="ARBA00023125"/>
    </source>
</evidence>
<organism evidence="7 8">
    <name type="scientific">Nocardia arthritidis</name>
    <dbReference type="NCBI Taxonomy" id="228602"/>
    <lineage>
        <taxon>Bacteria</taxon>
        <taxon>Bacillati</taxon>
        <taxon>Actinomycetota</taxon>
        <taxon>Actinomycetes</taxon>
        <taxon>Mycobacteriales</taxon>
        <taxon>Nocardiaceae</taxon>
        <taxon>Nocardia</taxon>
    </lineage>
</organism>